<keyword evidence="8 9" id="KW-0694">RNA-binding</keyword>
<dbReference type="NCBIfam" id="NF009814">
    <property type="entry name" value="PRK13299.1"/>
    <property type="match status" value="1"/>
</dbReference>
<reference evidence="13 14" key="1">
    <citation type="submission" date="2019-01" db="EMBL/GenBank/DDBJ databases">
        <title>Genome sequencing of strain FW100M-2.</title>
        <authorList>
            <person name="Heo J."/>
            <person name="Kim S.-J."/>
            <person name="Kim J.-S."/>
            <person name="Hong S.-B."/>
            <person name="Kwon S.-W."/>
        </authorList>
    </citation>
    <scope>NUCLEOTIDE SEQUENCE [LARGE SCALE GENOMIC DNA]</scope>
    <source>
        <strain evidence="13 14">FW100M-2</strain>
    </source>
</reference>
<dbReference type="GO" id="GO:0046872">
    <property type="term" value="F:metal ion binding"/>
    <property type="evidence" value="ECO:0007669"/>
    <property type="project" value="UniProtKB-KW"/>
</dbReference>
<keyword evidence="14" id="KW-1185">Reference proteome</keyword>
<dbReference type="InterPro" id="IPR043519">
    <property type="entry name" value="NT_sf"/>
</dbReference>
<dbReference type="SUPFAM" id="SSF81891">
    <property type="entry name" value="Poly A polymerase C-terminal region-like"/>
    <property type="match status" value="1"/>
</dbReference>
<evidence type="ECO:0000256" key="4">
    <source>
        <dbReference type="ARBA" id="ARBA00022695"/>
    </source>
</evidence>
<dbReference type="Pfam" id="PF13735">
    <property type="entry name" value="tRNA_NucTran2_2"/>
    <property type="match status" value="1"/>
</dbReference>
<dbReference type="Pfam" id="PF01743">
    <property type="entry name" value="PolyA_pol"/>
    <property type="match status" value="1"/>
</dbReference>
<evidence type="ECO:0000259" key="12">
    <source>
        <dbReference type="Pfam" id="PF13735"/>
    </source>
</evidence>
<keyword evidence="5" id="KW-0479">Metal-binding</keyword>
<name>A0A4P6EVD5_9BACL</name>
<comment type="cofactor">
    <cofactor evidence="1">
        <name>Mg(2+)</name>
        <dbReference type="ChEBI" id="CHEBI:18420"/>
    </cofactor>
</comment>
<evidence type="ECO:0000256" key="9">
    <source>
        <dbReference type="RuleBase" id="RU003953"/>
    </source>
</evidence>
<evidence type="ECO:0000256" key="3">
    <source>
        <dbReference type="ARBA" id="ARBA00022694"/>
    </source>
</evidence>
<accession>A0A4P6EVD5</accession>
<evidence type="ECO:0000256" key="7">
    <source>
        <dbReference type="ARBA" id="ARBA00022842"/>
    </source>
</evidence>
<dbReference type="KEGG" id="pprt:ET464_06725"/>
<dbReference type="Pfam" id="PF12627">
    <property type="entry name" value="PolyA_pol_RNAbd"/>
    <property type="match status" value="1"/>
</dbReference>
<dbReference type="GO" id="GO:0000049">
    <property type="term" value="F:tRNA binding"/>
    <property type="evidence" value="ECO:0007669"/>
    <property type="project" value="TreeGrafter"/>
</dbReference>
<dbReference type="GO" id="GO:0004810">
    <property type="term" value="F:CCA tRNA nucleotidyltransferase activity"/>
    <property type="evidence" value="ECO:0007669"/>
    <property type="project" value="UniProtKB-EC"/>
</dbReference>
<dbReference type="AlphaFoldDB" id="A0A4P6EVD5"/>
<keyword evidence="4 13" id="KW-0548">Nucleotidyltransferase</keyword>
<organism evidence="13 14">
    <name type="scientific">Paenibacillus protaetiae</name>
    <dbReference type="NCBI Taxonomy" id="2509456"/>
    <lineage>
        <taxon>Bacteria</taxon>
        <taxon>Bacillati</taxon>
        <taxon>Bacillota</taxon>
        <taxon>Bacilli</taxon>
        <taxon>Bacillales</taxon>
        <taxon>Paenibacillaceae</taxon>
        <taxon>Paenibacillus</taxon>
    </lineage>
</organism>
<keyword evidence="3" id="KW-0819">tRNA processing</keyword>
<dbReference type="Gene3D" id="1.10.246.80">
    <property type="match status" value="1"/>
</dbReference>
<keyword evidence="7" id="KW-0460">Magnesium</keyword>
<gene>
    <name evidence="13" type="ORF">ET464_06725</name>
</gene>
<dbReference type="CDD" id="cd05398">
    <property type="entry name" value="NT_ClassII-CCAase"/>
    <property type="match status" value="1"/>
</dbReference>
<dbReference type="GO" id="GO:0008033">
    <property type="term" value="P:tRNA processing"/>
    <property type="evidence" value="ECO:0007669"/>
    <property type="project" value="UniProtKB-KW"/>
</dbReference>
<dbReference type="PANTHER" id="PTHR46173:SF1">
    <property type="entry name" value="CCA TRNA NUCLEOTIDYLTRANSFERASE 1, MITOCHONDRIAL"/>
    <property type="match status" value="1"/>
</dbReference>
<dbReference type="InterPro" id="IPR002646">
    <property type="entry name" value="PolA_pol_head_dom"/>
</dbReference>
<feature type="domain" description="tRNA nucleotidyltransferase/poly(A) polymerase RNA and SrmB- binding" evidence="11">
    <location>
        <begin position="176"/>
        <end position="228"/>
    </location>
</feature>
<evidence type="ECO:0000256" key="2">
    <source>
        <dbReference type="ARBA" id="ARBA00022679"/>
    </source>
</evidence>
<evidence type="ECO:0000259" key="10">
    <source>
        <dbReference type="Pfam" id="PF01743"/>
    </source>
</evidence>
<evidence type="ECO:0000259" key="11">
    <source>
        <dbReference type="Pfam" id="PF12627"/>
    </source>
</evidence>
<evidence type="ECO:0000256" key="8">
    <source>
        <dbReference type="ARBA" id="ARBA00022884"/>
    </source>
</evidence>
<dbReference type="PANTHER" id="PTHR46173">
    <property type="entry name" value="CCA TRNA NUCLEOTIDYLTRANSFERASE 1, MITOCHONDRIAL"/>
    <property type="match status" value="1"/>
</dbReference>
<dbReference type="SUPFAM" id="SSF81301">
    <property type="entry name" value="Nucleotidyltransferase"/>
    <property type="match status" value="1"/>
</dbReference>
<dbReference type="RefSeq" id="WP_129439403.1">
    <property type="nucleotide sequence ID" value="NZ_CP035492.1"/>
</dbReference>
<evidence type="ECO:0000256" key="1">
    <source>
        <dbReference type="ARBA" id="ARBA00001946"/>
    </source>
</evidence>
<dbReference type="InterPro" id="IPR032828">
    <property type="entry name" value="PolyA_RNA-bd"/>
</dbReference>
<evidence type="ECO:0000256" key="6">
    <source>
        <dbReference type="ARBA" id="ARBA00022741"/>
    </source>
</evidence>
<sequence>MRIALPEQMSAALPVMDRLAAGGYEAVFVGGCVRDTLLGRAITDVDIASSAKPEQVMELFERTVPTGIQHGTVTVLHGEMAYEVTTFREESVYAKHRKPESVTFISSLEGDLLRRDLTFNAIALRSDGTVVDPFGGMDDLKNGIVRCVGHAETRYEEDALRMLRMIRFTAEFRFRPTFGTWKALLKQRELLKHIAMERVRMELDKMIAGSSPAIAFWLLARSGLLHHVKEPLPAAVVAVLDAAAAHPDRLGRHAEAIEAVDRLAELDDRWAALLIHMGLTLEEAAAAMKTLRFSGSRHTHAAGVLAVHQEALRLLGTAREPAKLRESWIGIVLRYGEATASCWLSMNEAGAISVERAAASRFKQWLNEMPVFSVKQLDINGRQLSERMDRKPGPWTGQWLERLLYEVACGQLANNRQRLLERAEIWNAEEG</sequence>
<dbReference type="InterPro" id="IPR050264">
    <property type="entry name" value="Bact_CCA-adding_enz_type3_sf"/>
</dbReference>
<keyword evidence="2 9" id="KW-0808">Transferase</keyword>
<evidence type="ECO:0000313" key="14">
    <source>
        <dbReference type="Proteomes" id="UP000293568"/>
    </source>
</evidence>
<dbReference type="InterPro" id="IPR032810">
    <property type="entry name" value="CCA-adding_enz_C"/>
</dbReference>
<proteinExistence type="inferred from homology"/>
<evidence type="ECO:0000256" key="5">
    <source>
        <dbReference type="ARBA" id="ARBA00022723"/>
    </source>
</evidence>
<evidence type="ECO:0000313" key="13">
    <source>
        <dbReference type="EMBL" id="QAY66133.1"/>
    </source>
</evidence>
<feature type="domain" description="CCA-adding enzyme C-terminal" evidence="12">
    <location>
        <begin position="267"/>
        <end position="422"/>
    </location>
</feature>
<comment type="similarity">
    <text evidence="9">Belongs to the tRNA nucleotidyltransferase/poly(A) polymerase family.</text>
</comment>
<dbReference type="EMBL" id="CP035492">
    <property type="protein sequence ID" value="QAY66133.1"/>
    <property type="molecule type" value="Genomic_DNA"/>
</dbReference>
<protein>
    <submittedName>
        <fullName evidence="13">CCA tRNA nucleotidyltransferase</fullName>
        <ecNumber evidence="13">2.7.7.72</ecNumber>
    </submittedName>
</protein>
<dbReference type="Proteomes" id="UP000293568">
    <property type="component" value="Chromosome"/>
</dbReference>
<keyword evidence="6" id="KW-0547">Nucleotide-binding</keyword>
<dbReference type="Gene3D" id="1.10.3090.10">
    <property type="entry name" value="cca-adding enzyme, domain 2"/>
    <property type="match status" value="1"/>
</dbReference>
<dbReference type="EC" id="2.7.7.72" evidence="13"/>
<dbReference type="Gene3D" id="3.30.460.10">
    <property type="entry name" value="Beta Polymerase, domain 2"/>
    <property type="match status" value="1"/>
</dbReference>
<dbReference type="GO" id="GO:0000166">
    <property type="term" value="F:nucleotide binding"/>
    <property type="evidence" value="ECO:0007669"/>
    <property type="project" value="UniProtKB-KW"/>
</dbReference>
<feature type="domain" description="Poly A polymerase head" evidence="10">
    <location>
        <begin position="28"/>
        <end position="146"/>
    </location>
</feature>
<dbReference type="OrthoDB" id="9805698at2"/>